<dbReference type="EMBL" id="NVVJ01000033">
    <property type="protein sequence ID" value="PCJ23888.1"/>
    <property type="molecule type" value="Genomic_DNA"/>
</dbReference>
<gene>
    <name evidence="2" type="ORF">COA96_10965</name>
</gene>
<dbReference type="PROSITE" id="PS51257">
    <property type="entry name" value="PROKAR_LIPOPROTEIN"/>
    <property type="match status" value="1"/>
</dbReference>
<dbReference type="AlphaFoldDB" id="A0A2A5AYL8"/>
<keyword evidence="1" id="KW-0732">Signal</keyword>
<reference evidence="3" key="1">
    <citation type="submission" date="2017-08" db="EMBL/GenBank/DDBJ databases">
        <title>A dynamic microbial community with high functional redundancy inhabits the cold, oxic subseafloor aquifer.</title>
        <authorList>
            <person name="Tully B.J."/>
            <person name="Wheat C.G."/>
            <person name="Glazer B.T."/>
            <person name="Huber J.A."/>
        </authorList>
    </citation>
    <scope>NUCLEOTIDE SEQUENCE [LARGE SCALE GENOMIC DNA]</scope>
</reference>
<proteinExistence type="predicted"/>
<sequence length="131" mass="14198">MPKLLSNFLFSALLFLACASSFGQESSSSQWNGAWIAEGTLFQIGVEVEDGVFKVTQIESLGFEWTNENGTVDGNVITVKVEYAGVTGVIQAELINDTTAVAFVSSCLPEYMVVCALSKDRQAVFRKVESN</sequence>
<comment type="caution">
    <text evidence="2">The sequence shown here is derived from an EMBL/GenBank/DDBJ whole genome shotgun (WGS) entry which is preliminary data.</text>
</comment>
<protein>
    <submittedName>
        <fullName evidence="2">Uncharacterized protein</fullName>
    </submittedName>
</protein>
<dbReference type="Proteomes" id="UP000218327">
    <property type="component" value="Unassembled WGS sequence"/>
</dbReference>
<name>A0A2A5AYL8_9GAMM</name>
<accession>A0A2A5AYL8</accession>
<feature type="signal peptide" evidence="1">
    <location>
        <begin position="1"/>
        <end position="23"/>
    </location>
</feature>
<evidence type="ECO:0000313" key="3">
    <source>
        <dbReference type="Proteomes" id="UP000218327"/>
    </source>
</evidence>
<feature type="chain" id="PRO_5012155931" evidence="1">
    <location>
        <begin position="24"/>
        <end position="131"/>
    </location>
</feature>
<evidence type="ECO:0000256" key="1">
    <source>
        <dbReference type="SAM" id="SignalP"/>
    </source>
</evidence>
<evidence type="ECO:0000313" key="2">
    <source>
        <dbReference type="EMBL" id="PCJ23888.1"/>
    </source>
</evidence>
<organism evidence="2 3">
    <name type="scientific">SAR86 cluster bacterium</name>
    <dbReference type="NCBI Taxonomy" id="2030880"/>
    <lineage>
        <taxon>Bacteria</taxon>
        <taxon>Pseudomonadati</taxon>
        <taxon>Pseudomonadota</taxon>
        <taxon>Gammaproteobacteria</taxon>
        <taxon>SAR86 cluster</taxon>
    </lineage>
</organism>